<keyword evidence="3" id="KW-1185">Reference proteome</keyword>
<proteinExistence type="predicted"/>
<organism evidence="2 3">
    <name type="scientific">Iphiclides podalirius</name>
    <name type="common">scarce swallowtail</name>
    <dbReference type="NCBI Taxonomy" id="110791"/>
    <lineage>
        <taxon>Eukaryota</taxon>
        <taxon>Metazoa</taxon>
        <taxon>Ecdysozoa</taxon>
        <taxon>Arthropoda</taxon>
        <taxon>Hexapoda</taxon>
        <taxon>Insecta</taxon>
        <taxon>Pterygota</taxon>
        <taxon>Neoptera</taxon>
        <taxon>Endopterygota</taxon>
        <taxon>Lepidoptera</taxon>
        <taxon>Glossata</taxon>
        <taxon>Ditrysia</taxon>
        <taxon>Papilionoidea</taxon>
        <taxon>Papilionidae</taxon>
        <taxon>Papilioninae</taxon>
        <taxon>Iphiclides</taxon>
    </lineage>
</organism>
<protein>
    <submittedName>
        <fullName evidence="2">Uncharacterized protein</fullName>
    </submittedName>
</protein>
<evidence type="ECO:0000313" key="3">
    <source>
        <dbReference type="Proteomes" id="UP000837857"/>
    </source>
</evidence>
<feature type="region of interest" description="Disordered" evidence="1">
    <location>
        <begin position="25"/>
        <end position="79"/>
    </location>
</feature>
<reference evidence="2" key="1">
    <citation type="submission" date="2022-03" db="EMBL/GenBank/DDBJ databases">
        <authorList>
            <person name="Martin H S."/>
        </authorList>
    </citation>
    <scope>NUCLEOTIDE SEQUENCE</scope>
</reference>
<accession>A0ABN8IRD1</accession>
<name>A0ABN8IRD1_9NEOP</name>
<evidence type="ECO:0000313" key="2">
    <source>
        <dbReference type="EMBL" id="CAH2062185.1"/>
    </source>
</evidence>
<sequence length="79" mass="8634">MLATHQQSTGVSYVQLLQSVDEDISISGEHKTPSRQVSPNPVPVSASPLTRASFASRTSPEPRNGDVFARQDEQEKLLK</sequence>
<evidence type="ECO:0000256" key="1">
    <source>
        <dbReference type="SAM" id="MobiDB-lite"/>
    </source>
</evidence>
<feature type="compositionally biased region" description="Basic and acidic residues" evidence="1">
    <location>
        <begin position="69"/>
        <end position="79"/>
    </location>
</feature>
<dbReference type="EMBL" id="OW152841">
    <property type="protein sequence ID" value="CAH2062185.1"/>
    <property type="molecule type" value="Genomic_DNA"/>
</dbReference>
<dbReference type="Proteomes" id="UP000837857">
    <property type="component" value="Chromosome 29"/>
</dbReference>
<feature type="non-terminal residue" evidence="2">
    <location>
        <position position="79"/>
    </location>
</feature>
<gene>
    <name evidence="2" type="ORF">IPOD504_LOCUS11752</name>
</gene>
<feature type="compositionally biased region" description="Low complexity" evidence="1">
    <location>
        <begin position="37"/>
        <end position="48"/>
    </location>
</feature>